<sequence>MSSDLETRYQRALATISGQKEPNIKDLARSFNLPYRTLLRRFHNLGVTDPLGTYRFGPRRANGSWEPFSYAHRLGEPLLASDVIGQDKPGIQKNLLREPKNQ</sequence>
<dbReference type="EMBL" id="JAQIZZ010000004">
    <property type="protein sequence ID" value="KAJ5544146.1"/>
    <property type="molecule type" value="Genomic_DNA"/>
</dbReference>
<accession>A0AAD6CXX8</accession>
<comment type="caution">
    <text evidence="1">The sequence shown here is derived from an EMBL/GenBank/DDBJ whole genome shotgun (WGS) entry which is preliminary data.</text>
</comment>
<name>A0AAD6CXX8_9EURO</name>
<evidence type="ECO:0000313" key="1">
    <source>
        <dbReference type="EMBL" id="KAJ5544146.1"/>
    </source>
</evidence>
<dbReference type="Proteomes" id="UP001220324">
    <property type="component" value="Unassembled WGS sequence"/>
</dbReference>
<proteinExistence type="predicted"/>
<reference evidence="1 2" key="1">
    <citation type="journal article" date="2023" name="IMA Fungus">
        <title>Comparative genomic study of the Penicillium genus elucidates a diverse pangenome and 15 lateral gene transfer events.</title>
        <authorList>
            <person name="Petersen C."/>
            <person name="Sorensen T."/>
            <person name="Nielsen M.R."/>
            <person name="Sondergaard T.E."/>
            <person name="Sorensen J.L."/>
            <person name="Fitzpatrick D.A."/>
            <person name="Frisvad J.C."/>
            <person name="Nielsen K.L."/>
        </authorList>
    </citation>
    <scope>NUCLEOTIDE SEQUENCE [LARGE SCALE GENOMIC DNA]</scope>
    <source>
        <strain evidence="1 2">IBT 35679</strain>
    </source>
</reference>
<gene>
    <name evidence="1" type="ORF">N7494_005425</name>
</gene>
<dbReference type="AlphaFoldDB" id="A0AAD6CXX8"/>
<keyword evidence="2" id="KW-1185">Reference proteome</keyword>
<evidence type="ECO:0000313" key="2">
    <source>
        <dbReference type="Proteomes" id="UP001220324"/>
    </source>
</evidence>
<organism evidence="1 2">
    <name type="scientific">Penicillium frequentans</name>
    <dbReference type="NCBI Taxonomy" id="3151616"/>
    <lineage>
        <taxon>Eukaryota</taxon>
        <taxon>Fungi</taxon>
        <taxon>Dikarya</taxon>
        <taxon>Ascomycota</taxon>
        <taxon>Pezizomycotina</taxon>
        <taxon>Eurotiomycetes</taxon>
        <taxon>Eurotiomycetidae</taxon>
        <taxon>Eurotiales</taxon>
        <taxon>Aspergillaceae</taxon>
        <taxon>Penicillium</taxon>
    </lineage>
</organism>
<protein>
    <submittedName>
        <fullName evidence="1">Uncharacterized protein</fullName>
    </submittedName>
</protein>